<keyword evidence="7" id="KW-0663">Pyridoxal phosphate</keyword>
<dbReference type="PROSITE" id="PS00600">
    <property type="entry name" value="AA_TRANSFER_CLASS_3"/>
    <property type="match status" value="1"/>
</dbReference>
<dbReference type="InterPro" id="IPR036021">
    <property type="entry name" value="Tungsten_al_ferr_oxy-like_C"/>
</dbReference>
<name>C0Q9G1_DESAH</name>
<dbReference type="AlphaFoldDB" id="C0Q9G1"/>
<dbReference type="Gene3D" id="1.10.569.10">
    <property type="entry name" value="Aldehyde Ferredoxin Oxidoreductase Protein, subunit A, domain 2"/>
    <property type="match status" value="1"/>
</dbReference>
<dbReference type="Gene3D" id="3.90.1150.10">
    <property type="entry name" value="Aspartate Aminotransferase, domain 1"/>
    <property type="match status" value="1"/>
</dbReference>
<dbReference type="InterPro" id="IPR005814">
    <property type="entry name" value="Aminotrans_3"/>
</dbReference>
<evidence type="ECO:0000256" key="9">
    <source>
        <dbReference type="ARBA" id="ARBA00023004"/>
    </source>
</evidence>
<keyword evidence="4" id="KW-0004">4Fe-4S</keyword>
<dbReference type="eggNOG" id="COG2414">
    <property type="taxonomic scope" value="Bacteria"/>
</dbReference>
<evidence type="ECO:0000256" key="13">
    <source>
        <dbReference type="ARBA" id="ARBA00052998"/>
    </source>
</evidence>
<evidence type="ECO:0000256" key="6">
    <source>
        <dbReference type="ARBA" id="ARBA00022723"/>
    </source>
</evidence>
<evidence type="ECO:0000256" key="4">
    <source>
        <dbReference type="ARBA" id="ARBA00022485"/>
    </source>
</evidence>
<dbReference type="SMART" id="SM00790">
    <property type="entry name" value="AFOR_N"/>
    <property type="match status" value="1"/>
</dbReference>
<dbReference type="Gene3D" id="1.10.599.10">
    <property type="entry name" value="Aldehyde Ferredoxin Oxidoreductase Protein, subunit A, domain 3"/>
    <property type="match status" value="1"/>
</dbReference>
<dbReference type="STRING" id="177437.HRM2_14160"/>
<evidence type="ECO:0000256" key="8">
    <source>
        <dbReference type="ARBA" id="ARBA00023002"/>
    </source>
</evidence>
<evidence type="ECO:0000256" key="3">
    <source>
        <dbReference type="ARBA" id="ARBA00011032"/>
    </source>
</evidence>
<evidence type="ECO:0000259" key="17">
    <source>
        <dbReference type="SMART" id="SM00790"/>
    </source>
</evidence>
<comment type="cofactor">
    <cofactor evidence="2">
        <name>[4Fe-4S] cluster</name>
        <dbReference type="ChEBI" id="CHEBI:49883"/>
    </cofactor>
</comment>
<dbReference type="PANTHER" id="PTHR30038:SF0">
    <property type="entry name" value="TUNGSTEN-CONTAINING ALDEHYDE FERREDOXIN OXIDOREDUCTASE"/>
    <property type="match status" value="1"/>
</dbReference>
<evidence type="ECO:0000313" key="19">
    <source>
        <dbReference type="Proteomes" id="UP000000442"/>
    </source>
</evidence>
<dbReference type="EC" id="2.6.1.77" evidence="14"/>
<evidence type="ECO:0000256" key="7">
    <source>
        <dbReference type="ARBA" id="ARBA00022898"/>
    </source>
</evidence>
<dbReference type="InterPro" id="IPR051919">
    <property type="entry name" value="W-dependent_AOR"/>
</dbReference>
<keyword evidence="5" id="KW-0032">Aminotransferase</keyword>
<keyword evidence="11" id="KW-0670">Pyruvate</keyword>
<dbReference type="GO" id="GO:0016625">
    <property type="term" value="F:oxidoreductase activity, acting on the aldehyde or oxo group of donors, iron-sulfur protein as acceptor"/>
    <property type="evidence" value="ECO:0007669"/>
    <property type="project" value="InterPro"/>
</dbReference>
<keyword evidence="10" id="KW-0411">Iron-sulfur</keyword>
<keyword evidence="19" id="KW-1185">Reference proteome</keyword>
<dbReference type="FunFam" id="3.40.640.10:FF:000004">
    <property type="entry name" value="Acetylornithine aminotransferase"/>
    <property type="match status" value="1"/>
</dbReference>
<dbReference type="HOGENOM" id="CLU_290651_0_0_7"/>
<keyword evidence="6" id="KW-0479">Metal-binding</keyword>
<dbReference type="SUPFAM" id="SSF56228">
    <property type="entry name" value="Aldehyde ferredoxin oxidoreductase, N-terminal domain"/>
    <property type="match status" value="1"/>
</dbReference>
<dbReference type="GO" id="GO:0009055">
    <property type="term" value="F:electron transfer activity"/>
    <property type="evidence" value="ECO:0007669"/>
    <property type="project" value="InterPro"/>
</dbReference>
<dbReference type="Pfam" id="PF02730">
    <property type="entry name" value="AFOR_N"/>
    <property type="match status" value="1"/>
</dbReference>
<dbReference type="Pfam" id="PF01314">
    <property type="entry name" value="AFOR_C"/>
    <property type="match status" value="1"/>
</dbReference>
<protein>
    <recommendedName>
        <fullName evidence="15">Taurine--pyruvate aminotransferase</fullName>
        <ecNumber evidence="14">2.6.1.77</ecNumber>
    </recommendedName>
    <alternativeName>
        <fullName evidence="16">Taurine:pyruvate aminotransferase</fullName>
    </alternativeName>
</protein>
<dbReference type="NCBIfam" id="NF008570">
    <property type="entry name" value="PRK11522.1"/>
    <property type="match status" value="1"/>
</dbReference>
<comment type="similarity">
    <text evidence="3">Belongs to the AOR/FOR family.</text>
</comment>
<dbReference type="InterPro" id="IPR013985">
    <property type="entry name" value="Ald_Fedxn_OxRdtase_dom3"/>
</dbReference>
<organism evidence="18 19">
    <name type="scientific">Desulforapulum autotrophicum (strain ATCC 43914 / DSM 3382 / VKM B-1955 / HRM2)</name>
    <name type="common">Desulfobacterium autotrophicum</name>
    <dbReference type="NCBI Taxonomy" id="177437"/>
    <lineage>
        <taxon>Bacteria</taxon>
        <taxon>Pseudomonadati</taxon>
        <taxon>Thermodesulfobacteriota</taxon>
        <taxon>Desulfobacteria</taxon>
        <taxon>Desulfobacterales</taxon>
        <taxon>Desulfobacteraceae</taxon>
        <taxon>Desulforapulum</taxon>
    </lineage>
</organism>
<evidence type="ECO:0000256" key="15">
    <source>
        <dbReference type="ARBA" id="ARBA00074603"/>
    </source>
</evidence>
<evidence type="ECO:0000256" key="10">
    <source>
        <dbReference type="ARBA" id="ARBA00023014"/>
    </source>
</evidence>
<dbReference type="GO" id="GO:0046872">
    <property type="term" value="F:metal ion binding"/>
    <property type="evidence" value="ECO:0007669"/>
    <property type="project" value="UniProtKB-KW"/>
</dbReference>
<evidence type="ECO:0000256" key="2">
    <source>
        <dbReference type="ARBA" id="ARBA00001966"/>
    </source>
</evidence>
<dbReference type="InterPro" id="IPR001203">
    <property type="entry name" value="OxRdtase_Ald_Fedxn_C"/>
</dbReference>
<dbReference type="Gene3D" id="3.60.9.10">
    <property type="entry name" value="Aldehyde ferredoxin oxidoreductase, N-terminal domain"/>
    <property type="match status" value="1"/>
</dbReference>
<dbReference type="EMBL" id="CP001087">
    <property type="protein sequence ID" value="ACN14525.1"/>
    <property type="molecule type" value="Genomic_DNA"/>
</dbReference>
<keyword evidence="8 18" id="KW-0560">Oxidoreductase</keyword>
<dbReference type="PANTHER" id="PTHR30038">
    <property type="entry name" value="ALDEHYDE FERREDOXIN OXIDOREDUCTASE"/>
    <property type="match status" value="1"/>
</dbReference>
<dbReference type="InterPro" id="IPR036503">
    <property type="entry name" value="Ald_Fedxn_OxRdtase_N_sf"/>
</dbReference>
<evidence type="ECO:0000256" key="5">
    <source>
        <dbReference type="ARBA" id="ARBA00022576"/>
    </source>
</evidence>
<dbReference type="InterPro" id="IPR015421">
    <property type="entry name" value="PyrdxlP-dep_Trfase_major"/>
</dbReference>
<evidence type="ECO:0000256" key="12">
    <source>
        <dbReference type="ARBA" id="ARBA00049934"/>
    </source>
</evidence>
<keyword evidence="5" id="KW-0808">Transferase</keyword>
<dbReference type="GO" id="GO:0051539">
    <property type="term" value="F:4 iron, 4 sulfur cluster binding"/>
    <property type="evidence" value="ECO:0007669"/>
    <property type="project" value="UniProtKB-KW"/>
</dbReference>
<dbReference type="SUPFAM" id="SSF48310">
    <property type="entry name" value="Aldehyde ferredoxin oxidoreductase, C-terminal domains"/>
    <property type="match status" value="1"/>
</dbReference>
<evidence type="ECO:0000256" key="11">
    <source>
        <dbReference type="ARBA" id="ARBA00023317"/>
    </source>
</evidence>
<dbReference type="OrthoDB" id="9801834at2"/>
<dbReference type="KEGG" id="dat:HRM2_14160"/>
<reference evidence="18 19" key="1">
    <citation type="journal article" date="2009" name="Environ. Microbiol.">
        <title>Genome sequence of Desulfobacterium autotrophicum HRM2, a marine sulfate reducer oxidizing organic carbon completely to carbon dioxide.</title>
        <authorList>
            <person name="Strittmatter A.W."/>
            <person name="Liesegang H."/>
            <person name="Rabus R."/>
            <person name="Decker I."/>
            <person name="Amann J."/>
            <person name="Andres S."/>
            <person name="Henne A."/>
            <person name="Fricke W.F."/>
            <person name="Martinez-Arias R."/>
            <person name="Bartels D."/>
            <person name="Goesmann A."/>
            <person name="Krause L."/>
            <person name="Puehler A."/>
            <person name="Klenk H.P."/>
            <person name="Richter M."/>
            <person name="Schuler M."/>
            <person name="Gloeckner F.O."/>
            <person name="Meyerdierks A."/>
            <person name="Gottschalk G."/>
            <person name="Amann R."/>
        </authorList>
    </citation>
    <scope>NUCLEOTIDE SEQUENCE [LARGE SCALE GENOMIC DNA]</scope>
    <source>
        <strain evidence="19">ATCC 43914 / DSM 3382 / HRM2</strain>
    </source>
</reference>
<dbReference type="eggNOG" id="COG4992">
    <property type="taxonomic scope" value="Bacteria"/>
</dbReference>
<dbReference type="InterPro" id="IPR013984">
    <property type="entry name" value="Ald_Fedxn_OxRdtase_dom2"/>
</dbReference>
<proteinExistence type="inferred from homology"/>
<dbReference type="InterPro" id="IPR013983">
    <property type="entry name" value="Ald_Fedxn_OxRdtase_N"/>
</dbReference>
<dbReference type="Pfam" id="PF00202">
    <property type="entry name" value="Aminotran_3"/>
    <property type="match status" value="1"/>
</dbReference>
<dbReference type="InterPro" id="IPR015422">
    <property type="entry name" value="PyrdxlP-dep_Trfase_small"/>
</dbReference>
<accession>C0Q9G1</accession>
<comment type="cofactor">
    <cofactor evidence="1">
        <name>pyridoxal 5'-phosphate</name>
        <dbReference type="ChEBI" id="CHEBI:597326"/>
    </cofactor>
</comment>
<gene>
    <name evidence="18" type="ordered locus">HRM2_14160</name>
</gene>
<evidence type="ECO:0000256" key="16">
    <source>
        <dbReference type="ARBA" id="ARBA00078212"/>
    </source>
</evidence>
<keyword evidence="9" id="KW-0408">Iron</keyword>
<comment type="cofactor">
    <cofactor evidence="12">
        <name>tungstopterin</name>
        <dbReference type="ChEBI" id="CHEBI:30402"/>
    </cofactor>
</comment>
<evidence type="ECO:0000313" key="18">
    <source>
        <dbReference type="EMBL" id="ACN14525.1"/>
    </source>
</evidence>
<comment type="catalytic activity">
    <reaction evidence="13">
        <text>taurine + pyruvate = sulfoacetaldehyde + L-alanine</text>
        <dbReference type="Rhea" id="RHEA:10420"/>
        <dbReference type="ChEBI" id="CHEBI:15361"/>
        <dbReference type="ChEBI" id="CHEBI:57972"/>
        <dbReference type="ChEBI" id="CHEBI:58246"/>
        <dbReference type="ChEBI" id="CHEBI:507393"/>
        <dbReference type="EC" id="2.6.1.77"/>
    </reaction>
    <physiologicalReaction direction="left-to-right" evidence="13">
        <dbReference type="Rhea" id="RHEA:10421"/>
    </physiologicalReaction>
</comment>
<evidence type="ECO:0000256" key="1">
    <source>
        <dbReference type="ARBA" id="ARBA00001933"/>
    </source>
</evidence>
<dbReference type="Proteomes" id="UP000000442">
    <property type="component" value="Chromosome"/>
</dbReference>
<dbReference type="InterPro" id="IPR049704">
    <property type="entry name" value="Aminotrans_3_PPA_site"/>
</dbReference>
<dbReference type="InterPro" id="IPR015424">
    <property type="entry name" value="PyrdxlP-dep_Trfase"/>
</dbReference>
<dbReference type="CDD" id="cd00610">
    <property type="entry name" value="OAT_like"/>
    <property type="match status" value="1"/>
</dbReference>
<dbReference type="GO" id="GO:0031299">
    <property type="term" value="F:taurine-pyruvate aminotransferase activity"/>
    <property type="evidence" value="ECO:0007669"/>
    <property type="project" value="UniProtKB-EC"/>
</dbReference>
<dbReference type="GO" id="GO:0030170">
    <property type="term" value="F:pyridoxal phosphate binding"/>
    <property type="evidence" value="ECO:0007669"/>
    <property type="project" value="InterPro"/>
</dbReference>
<sequence>MIDIEEYHPDDYKLRDIKAAKKEADEIVEIILKPTREITLKAREEISRKTVRNFRDHINKGFLEYRKSVTEATGFAVTEWTGQGSILVDALDREFLDLLGGFGLYSYGIRHPKIVAAVKAQLDRSPQYSQEMLDPLRAQLAKVLALLTPGKIQYGFFGNSGTEAVEGAMKLAKLYTGRKGFISMLKGFHGKTLGALSLMGKRSYRQPLLPLLDGVRQAPFGDLVALEHELASARAVGDDIAAVVIEPIQGEAGAIVPPDDFLPGVRALCDHYDILMIADEVQTGFGRTGELFGVDHWNVQPDIMCFGKALGGGVVPMSAFMSTPEIWKCMEPNPFIHTTTTGGNPLACASALAAISVLLEEDLTGQAKKKGAYVLEKLGDLQQRYPGILAHKRGLGLLLGMEFHTDGIGYKVASGLFSRGVITAGTLTNAKNIRFEPALNVPWTILDECLNRIEDVFKSIELPKGKPNEYLYTGQLLHVDLTNKKIHSTTIPQTLRKKYIGGWGMAVKYITDLVDPKVDPLSADNAFVVMTGPLCGTLVPTSSRTCLVSKSPKTGTIFESNIGGSFGPELKFAGYDGIVVTGKSDTPVYLKIVNSKVTLEDASPVMGKGIFQTENWLKKQVDYEAKTLAIGPAGENLIEFACVGSESYRHMGRGGAGAIFGSKNLKAIVVRGTGGVQVNEIGSFYEKVVEHTSNNLLTDENLWAYKHGTAMLVDVTNEMGIHPTRNFSKGVSNGRQKLNSEAIDDIKIGDRSCASCPLGCGKFTSLNGTQIEGPEYETLCLGGANCEIDDLESVMKFNRLCDDYGLDTMSTGNIIGLAMDITESGLHDYGVRFGDKEHYLELIEEIATRSTQRGRDMAMGAQKLGEKNGAADKAAHSKNLEMPAYDPRGNYGMALGYATSERGACHLRSFTLFEDQPFNVKEMTRAVINNQNTNAVKWSMGLCDFWGTVNTTIMADFMTKGLGKKVSAQDLEKAGERIWNLARLFNQKAGFSAKDDVLSDKLLNKALENGPYEGKKIDQAALTQMKSLLYHLRGWDTDGQPSEEKLEELDLL</sequence>
<evidence type="ECO:0000256" key="14">
    <source>
        <dbReference type="ARBA" id="ARBA00067057"/>
    </source>
</evidence>
<dbReference type="RefSeq" id="WP_015903312.1">
    <property type="nucleotide sequence ID" value="NC_012108.1"/>
</dbReference>
<dbReference type="Gene3D" id="3.40.640.10">
    <property type="entry name" value="Type I PLP-dependent aspartate aminotransferase-like (Major domain)"/>
    <property type="match status" value="1"/>
</dbReference>
<dbReference type="SUPFAM" id="SSF53383">
    <property type="entry name" value="PLP-dependent transferases"/>
    <property type="match status" value="1"/>
</dbReference>
<feature type="domain" description="Aldehyde ferredoxin oxidoreductase N-terminal" evidence="17">
    <location>
        <begin position="472"/>
        <end position="674"/>
    </location>
</feature>